<dbReference type="SUPFAM" id="SSF81383">
    <property type="entry name" value="F-box domain"/>
    <property type="match status" value="1"/>
</dbReference>
<dbReference type="OrthoDB" id="2745769at2759"/>
<reference evidence="2 3" key="1">
    <citation type="journal article" date="2015" name="Biotechnol. Biofuels">
        <title>Enhanced degradation of softwood versus hardwood by the white-rot fungus Pycnoporus coccineus.</title>
        <authorList>
            <person name="Couturier M."/>
            <person name="Navarro D."/>
            <person name="Chevret D."/>
            <person name="Henrissat B."/>
            <person name="Piumi F."/>
            <person name="Ruiz-Duenas F.J."/>
            <person name="Martinez A.T."/>
            <person name="Grigoriev I.V."/>
            <person name="Riley R."/>
            <person name="Lipzen A."/>
            <person name="Berrin J.G."/>
            <person name="Master E.R."/>
            <person name="Rosso M.N."/>
        </authorList>
    </citation>
    <scope>NUCLEOTIDE SEQUENCE [LARGE SCALE GENOMIC DNA]</scope>
    <source>
        <strain evidence="2 3">BRFM310</strain>
    </source>
</reference>
<dbReference type="Proteomes" id="UP000193067">
    <property type="component" value="Unassembled WGS sequence"/>
</dbReference>
<evidence type="ECO:0000259" key="1">
    <source>
        <dbReference type="Pfam" id="PF00646"/>
    </source>
</evidence>
<dbReference type="InterPro" id="IPR032675">
    <property type="entry name" value="LRR_dom_sf"/>
</dbReference>
<name>A0A1Y2IWC5_TRAC3</name>
<dbReference type="Pfam" id="PF00646">
    <property type="entry name" value="F-box"/>
    <property type="match status" value="1"/>
</dbReference>
<dbReference type="InterPro" id="IPR001810">
    <property type="entry name" value="F-box_dom"/>
</dbReference>
<sequence length="573" mass="65200">MPIARASNVDPAAREFLGNFYVASLGNDPTESVHDAPEVKRRRLLFPNPQLSQPLRIAGNSEISRLVMQPFDVQEIILSLLPNASLAALRLTCQHFAETAGRSLVQRTRTRELKCMPKVSSFIHFLNSRWSTSFGCLVQELHFSPIIKLVSPEAIYYYDSFAAKLGSTILHALSLCRNLRVLRMTGSRREWRMERFVDILSRLPCLEDLSIDIPPTAFYSSFLVKLLNLPLRRLVLNGSGTVSIPFHALHASLESLELLNTRVWKVPPTVVLPALQSLTTCLPVLEDAPSIVAMKTIFPGLKHLHLVGSILQHPCRQFPTHLETLPELHRLRLAYRHGWDARPENWPDLLSITADSPDHLYALAIPRRVPHIAVKSGRMSVETGFMLGSVAADAQPYSMEYTWERDRELDDEAKVHHVRNIFELLPEFRSLKRCTLTLVSSGWNQRFKTRDEMIECCLKHIPRWRLTHLLIKDQHSHFAIPQDNRLGPRRSRADQVRLVETETQSLAIRLAKASSTLLWIGIAVNKHPLKVWRVRRADGVGTCRERVDEVTMAMAEGERWAIFDPVTVSISDQ</sequence>
<evidence type="ECO:0000313" key="3">
    <source>
        <dbReference type="Proteomes" id="UP000193067"/>
    </source>
</evidence>
<proteinExistence type="predicted"/>
<evidence type="ECO:0000313" key="2">
    <source>
        <dbReference type="EMBL" id="OSD04973.1"/>
    </source>
</evidence>
<organism evidence="2 3">
    <name type="scientific">Trametes coccinea (strain BRFM310)</name>
    <name type="common">Pycnoporus coccineus</name>
    <dbReference type="NCBI Taxonomy" id="1353009"/>
    <lineage>
        <taxon>Eukaryota</taxon>
        <taxon>Fungi</taxon>
        <taxon>Dikarya</taxon>
        <taxon>Basidiomycota</taxon>
        <taxon>Agaricomycotina</taxon>
        <taxon>Agaricomycetes</taxon>
        <taxon>Polyporales</taxon>
        <taxon>Polyporaceae</taxon>
        <taxon>Trametes</taxon>
    </lineage>
</organism>
<accession>A0A1Y2IWC5</accession>
<dbReference type="Gene3D" id="3.80.10.10">
    <property type="entry name" value="Ribonuclease Inhibitor"/>
    <property type="match status" value="1"/>
</dbReference>
<dbReference type="SUPFAM" id="SSF52058">
    <property type="entry name" value="L domain-like"/>
    <property type="match status" value="1"/>
</dbReference>
<protein>
    <recommendedName>
        <fullName evidence="1">F-box domain-containing protein</fullName>
    </recommendedName>
</protein>
<gene>
    <name evidence="2" type="ORF">PYCCODRAFT_1475565</name>
</gene>
<dbReference type="InterPro" id="IPR036047">
    <property type="entry name" value="F-box-like_dom_sf"/>
</dbReference>
<dbReference type="AlphaFoldDB" id="A0A1Y2IWC5"/>
<feature type="domain" description="F-box" evidence="1">
    <location>
        <begin position="70"/>
        <end position="98"/>
    </location>
</feature>
<dbReference type="EMBL" id="KZ084094">
    <property type="protein sequence ID" value="OSD04973.1"/>
    <property type="molecule type" value="Genomic_DNA"/>
</dbReference>
<keyword evidence="3" id="KW-1185">Reference proteome</keyword>